<evidence type="ECO:0000256" key="9">
    <source>
        <dbReference type="RuleBase" id="RU362028"/>
    </source>
</evidence>
<dbReference type="CDD" id="cd00165">
    <property type="entry name" value="S4"/>
    <property type="match status" value="1"/>
</dbReference>
<comment type="function">
    <text evidence="2">Responsible for synthesis of pseudouridine from uracil at positions 955, 2504 and 2580 in 23S ribosomal RNA.</text>
</comment>
<dbReference type="NCBIfam" id="TIGR00005">
    <property type="entry name" value="rluA_subfam"/>
    <property type="match status" value="1"/>
</dbReference>
<dbReference type="CDD" id="cd02869">
    <property type="entry name" value="PseudoU_synth_RluA_like"/>
    <property type="match status" value="1"/>
</dbReference>
<evidence type="ECO:0000256" key="5">
    <source>
        <dbReference type="ARBA" id="ARBA00022884"/>
    </source>
</evidence>
<comment type="catalytic activity">
    <reaction evidence="9">
        <text>a uridine in RNA = a pseudouridine in RNA</text>
        <dbReference type="Rhea" id="RHEA:48348"/>
        <dbReference type="Rhea" id="RHEA-COMP:12068"/>
        <dbReference type="Rhea" id="RHEA-COMP:12069"/>
        <dbReference type="ChEBI" id="CHEBI:65314"/>
        <dbReference type="ChEBI" id="CHEBI:65315"/>
    </reaction>
</comment>
<gene>
    <name evidence="11" type="ORF">DEH80_10455</name>
</gene>
<name>A0A363UK81_9GAMM</name>
<dbReference type="Proteomes" id="UP000251800">
    <property type="component" value="Unassembled WGS sequence"/>
</dbReference>
<proteinExistence type="inferred from homology"/>
<dbReference type="SUPFAM" id="SSF55174">
    <property type="entry name" value="Alpha-L RNA-binding motif"/>
    <property type="match status" value="1"/>
</dbReference>
<dbReference type="SUPFAM" id="SSF55120">
    <property type="entry name" value="Pseudouridine synthase"/>
    <property type="match status" value="1"/>
</dbReference>
<dbReference type="Gene3D" id="3.30.2350.10">
    <property type="entry name" value="Pseudouridine synthase"/>
    <property type="match status" value="1"/>
</dbReference>
<dbReference type="InterPro" id="IPR006145">
    <property type="entry name" value="PsdUridine_synth_RsuA/RluA"/>
</dbReference>
<keyword evidence="12" id="KW-1185">Reference proteome</keyword>
<dbReference type="OrthoDB" id="9807829at2"/>
<evidence type="ECO:0000256" key="2">
    <source>
        <dbReference type="ARBA" id="ARBA00002876"/>
    </source>
</evidence>
<dbReference type="AlphaFoldDB" id="A0A363UK81"/>
<dbReference type="InterPro" id="IPR002942">
    <property type="entry name" value="S4_RNA-bd"/>
</dbReference>
<dbReference type="EMBL" id="QEQK01000008">
    <property type="protein sequence ID" value="PWN55832.1"/>
    <property type="molecule type" value="Genomic_DNA"/>
</dbReference>
<evidence type="ECO:0000256" key="6">
    <source>
        <dbReference type="ARBA" id="ARBA00023235"/>
    </source>
</evidence>
<dbReference type="SMART" id="SM00363">
    <property type="entry name" value="S4"/>
    <property type="match status" value="1"/>
</dbReference>
<dbReference type="PROSITE" id="PS01129">
    <property type="entry name" value="PSI_RLU"/>
    <property type="match status" value="1"/>
</dbReference>
<accession>A0A363UK81</accession>
<evidence type="ECO:0000259" key="10">
    <source>
        <dbReference type="SMART" id="SM00363"/>
    </source>
</evidence>
<protein>
    <recommendedName>
        <fullName evidence="9">Pseudouridine synthase</fullName>
        <ecNumber evidence="9">5.4.99.-</ecNumber>
    </recommendedName>
</protein>
<dbReference type="InterPro" id="IPR006225">
    <property type="entry name" value="PsdUridine_synth_RluC/D"/>
</dbReference>
<dbReference type="PANTHER" id="PTHR21600:SF92">
    <property type="entry name" value="RIBOSOMAL LARGE SUBUNIT PSEUDOURIDINE SYNTHASE C"/>
    <property type="match status" value="1"/>
</dbReference>
<evidence type="ECO:0000313" key="12">
    <source>
        <dbReference type="Proteomes" id="UP000251800"/>
    </source>
</evidence>
<dbReference type="GO" id="GO:0160141">
    <property type="term" value="F:23S rRNA pseudouridine(955/2504/2580) synthase activity"/>
    <property type="evidence" value="ECO:0007669"/>
    <property type="project" value="UniProtKB-EC"/>
</dbReference>
<evidence type="ECO:0000256" key="4">
    <source>
        <dbReference type="ARBA" id="ARBA00022552"/>
    </source>
</evidence>
<evidence type="ECO:0000256" key="8">
    <source>
        <dbReference type="PROSITE-ProRule" id="PRU00182"/>
    </source>
</evidence>
<dbReference type="InterPro" id="IPR050188">
    <property type="entry name" value="RluA_PseudoU_synthase"/>
</dbReference>
<dbReference type="RefSeq" id="WP_109720442.1">
    <property type="nucleotide sequence ID" value="NZ_QEQK01000008.1"/>
</dbReference>
<evidence type="ECO:0000256" key="7">
    <source>
        <dbReference type="PIRSR" id="PIRSR606225-1"/>
    </source>
</evidence>
<dbReference type="EC" id="5.4.99.-" evidence="9"/>
<keyword evidence="5 8" id="KW-0694">RNA-binding</keyword>
<dbReference type="PROSITE" id="PS50889">
    <property type="entry name" value="S4"/>
    <property type="match status" value="1"/>
</dbReference>
<dbReference type="Pfam" id="PF00849">
    <property type="entry name" value="PseudoU_synth_2"/>
    <property type="match status" value="1"/>
</dbReference>
<sequence>MPQNSPKVRYHAVTAAEDGQRIDNLLLGQLKGVPRSHVYRLLSSGQVRRNGGRVKPSTRVAAGDQVRIPPVRTAERDAGPPPDRLVHRVREAIIDVDGDFIVLDKPEGIAVHGGSGVPHGVIECLRVSHGQDYDLVHRLDRETSGVLVCARRGEPLRRARQALNHPKTEKLYQVLVHGRWRGGPRTVDQALDVHARQAGERTVRADEAGKQAVTHFDALDRRPRMSLLEARLETGRTHQIRVHAAAVGHPVVGDLKYGDGALDTQVSPGRLCLHAWRMRLVHREVGKLLEVSASVPDAFMALLDGAS</sequence>
<comment type="similarity">
    <text evidence="3 9">Belongs to the pseudouridine synthase RluA family.</text>
</comment>
<dbReference type="Pfam" id="PF01479">
    <property type="entry name" value="S4"/>
    <property type="match status" value="1"/>
</dbReference>
<reference evidence="11 12" key="1">
    <citation type="submission" date="2018-05" db="EMBL/GenBank/DDBJ databases">
        <title>Abyssibacter profundi OUC007T gen. nov., sp. nov, a marine bacterium isolated from seawater of the Mariana Trench.</title>
        <authorList>
            <person name="Zhou S."/>
        </authorList>
    </citation>
    <scope>NUCLEOTIDE SEQUENCE [LARGE SCALE GENOMIC DNA]</scope>
    <source>
        <strain evidence="11 12">OUC007</strain>
    </source>
</reference>
<dbReference type="GO" id="GO:0003723">
    <property type="term" value="F:RNA binding"/>
    <property type="evidence" value="ECO:0007669"/>
    <property type="project" value="UniProtKB-KW"/>
</dbReference>
<dbReference type="InterPro" id="IPR020103">
    <property type="entry name" value="PsdUridine_synth_cat_dom_sf"/>
</dbReference>
<keyword evidence="4" id="KW-0698">rRNA processing</keyword>
<evidence type="ECO:0000256" key="3">
    <source>
        <dbReference type="ARBA" id="ARBA00010876"/>
    </source>
</evidence>
<organism evidence="11 12">
    <name type="scientific">Abyssibacter profundi</name>
    <dbReference type="NCBI Taxonomy" id="2182787"/>
    <lineage>
        <taxon>Bacteria</taxon>
        <taxon>Pseudomonadati</taxon>
        <taxon>Pseudomonadota</taxon>
        <taxon>Gammaproteobacteria</taxon>
        <taxon>Chromatiales</taxon>
        <taxon>Oceanococcaceae</taxon>
        <taxon>Abyssibacter</taxon>
    </lineage>
</organism>
<dbReference type="InterPro" id="IPR036986">
    <property type="entry name" value="S4_RNA-bd_sf"/>
</dbReference>
<evidence type="ECO:0000256" key="1">
    <source>
        <dbReference type="ARBA" id="ARBA00000381"/>
    </source>
</evidence>
<dbReference type="GO" id="GO:0000455">
    <property type="term" value="P:enzyme-directed rRNA pseudouridine synthesis"/>
    <property type="evidence" value="ECO:0007669"/>
    <property type="project" value="UniProtKB-ARBA"/>
</dbReference>
<dbReference type="Gene3D" id="3.10.290.10">
    <property type="entry name" value="RNA-binding S4 domain"/>
    <property type="match status" value="1"/>
</dbReference>
<feature type="active site" evidence="7">
    <location>
        <position position="140"/>
    </location>
</feature>
<feature type="domain" description="RNA-binding S4" evidence="10">
    <location>
        <begin position="20"/>
        <end position="79"/>
    </location>
</feature>
<keyword evidence="6 9" id="KW-0413">Isomerase</keyword>
<comment type="catalytic activity">
    <reaction evidence="1">
        <text>uridine(955/2504/2580) in 23S rRNA = pseudouridine(955/2504/2580) in 23S rRNA</text>
        <dbReference type="Rhea" id="RHEA:42528"/>
        <dbReference type="Rhea" id="RHEA-COMP:10099"/>
        <dbReference type="Rhea" id="RHEA-COMP:10100"/>
        <dbReference type="ChEBI" id="CHEBI:65314"/>
        <dbReference type="ChEBI" id="CHEBI:65315"/>
        <dbReference type="EC" id="5.4.99.24"/>
    </reaction>
</comment>
<dbReference type="InterPro" id="IPR006224">
    <property type="entry name" value="PsdUridine_synth_RluA-like_CS"/>
</dbReference>
<comment type="caution">
    <text evidence="11">The sequence shown here is derived from an EMBL/GenBank/DDBJ whole genome shotgun (WGS) entry which is preliminary data.</text>
</comment>
<dbReference type="PANTHER" id="PTHR21600">
    <property type="entry name" value="MITOCHONDRIAL RNA PSEUDOURIDINE SYNTHASE"/>
    <property type="match status" value="1"/>
</dbReference>
<evidence type="ECO:0000313" key="11">
    <source>
        <dbReference type="EMBL" id="PWN55832.1"/>
    </source>
</evidence>